<proteinExistence type="predicted"/>
<dbReference type="InterPro" id="IPR013784">
    <property type="entry name" value="Carb-bd-like_fold"/>
</dbReference>
<name>A0A4P6P6L5_9GAMM</name>
<keyword evidence="7" id="KW-0675">Receptor</keyword>
<organism evidence="7 8">
    <name type="scientific">Litorilituus sediminis</name>
    <dbReference type="NCBI Taxonomy" id="718192"/>
    <lineage>
        <taxon>Bacteria</taxon>
        <taxon>Pseudomonadati</taxon>
        <taxon>Pseudomonadota</taxon>
        <taxon>Gammaproteobacteria</taxon>
        <taxon>Alteromonadales</taxon>
        <taxon>Colwelliaceae</taxon>
        <taxon>Litorilituus</taxon>
    </lineage>
</organism>
<dbReference type="Pfam" id="PF25183">
    <property type="entry name" value="OMP_b-brl_4"/>
    <property type="match status" value="2"/>
</dbReference>
<evidence type="ECO:0000256" key="4">
    <source>
        <dbReference type="SAM" id="SignalP"/>
    </source>
</evidence>
<feature type="domain" description="TonB-dependent transporter Oar-like beta-barrel" evidence="6">
    <location>
        <begin position="354"/>
        <end position="862"/>
    </location>
</feature>
<sequence>MKSHRLSRITGAIVLALGLSTSALANTTTSSMKGEVVGPYGNPAAGTSVRIIHIPSGTVKTVTVNDAGTFSTQGLRVGGPYRVIIDSDEFKDTQVNDVYLTLGETYPINVALEAQQEVERIEVTGRIINKNYGSNSPSSNFSLKDLETAPSINRDIKDVVRADPRIYINEAGSGGDSIQCAGGNPRFNSLTVDGARMNDNFGLNSNGYPTVRMPFSYDAISQVAVELAPFDVQYGGFTSCNINAVTKSGGNEIHGGFFYDYTSDSFKGDSLEGDSIDTGSYSEKRYGFNFSAPLIEDTLFFFGAYEKLDGAQIMDYAAFDNGRVSQADIDRIIQISKDQYGYDPGYMIPSIPVEDEKLLLKLDWNINDYHRLNFVYNYNDGFEIGQSDESSDRLSLSNHFYERGAEFTSYVSSLYSDWTDNFSTEIRIGYSKLDNRQISLDQASGFGEITIEEVGENVDVYLGPDDSRQSNKLKYDNLSLKIAGTYYLGDHELYFGYEREELDVYNLFVQHSQTETDFEGGIDSFASGFAADIYYGNAKSHNPSDAVGEFKYALNTVYFQDKFELSDYDVTITAGLRYDWYESDDVPTHNPNFESRFGFSNQQNLDGVDLIQPRFGFNWAATDQLEVRGGFGLYSGGNPNVWISNSYSNDGVRNIQVRMSDVQVLGPDAIDYVNGGRPGYDVPQDLYDEVGKGTTDDSVNATDPNFEIPSEWKYSLGATYVTDQDYVLMADLLYTDKQDSATISNLAEEVQDYAPDGRPIYGNTIHSRKSDLLLTNVKGADAKSTILSFSVSKEYDNGLGFSAAYAYTDSQDVHPMTSSVAFSNYHKIAVSDAENPGLATSNYEIPHRFTVNVSYTREFFAGYETRLSVFGQSQQTNPYDYTFATRDLGFNDEDRQLLYIPTINDSRVVYSEDFTEVDKVTNRSQLDDFNDFIASEGLARGQIMERNSVDGHWWTKFDVRVEQEFAGFMDGHKGSAFFVIENFGNLLNDDWGVLKEGNYLQAAVNASIDGDQYIYNEFMKPSNSSRVTDASLWEMRIGIKYNF</sequence>
<feature type="domain" description="TonB-dependent receptor plug" evidence="5">
    <location>
        <begin position="137"/>
        <end position="236"/>
    </location>
</feature>
<evidence type="ECO:0000259" key="6">
    <source>
        <dbReference type="Pfam" id="PF25183"/>
    </source>
</evidence>
<keyword evidence="8" id="KW-1185">Reference proteome</keyword>
<keyword evidence="3" id="KW-0998">Cell outer membrane</keyword>
<evidence type="ECO:0000256" key="3">
    <source>
        <dbReference type="ARBA" id="ARBA00023237"/>
    </source>
</evidence>
<protein>
    <submittedName>
        <fullName evidence="7">TonB-dependent receptor</fullName>
    </submittedName>
</protein>
<dbReference type="InterPro" id="IPR036942">
    <property type="entry name" value="Beta-barrel_TonB_sf"/>
</dbReference>
<feature type="signal peptide" evidence="4">
    <location>
        <begin position="1"/>
        <end position="25"/>
    </location>
</feature>
<dbReference type="SUPFAM" id="SSF56935">
    <property type="entry name" value="Porins"/>
    <property type="match status" value="1"/>
</dbReference>
<keyword evidence="4" id="KW-0732">Signal</keyword>
<keyword evidence="2" id="KW-0472">Membrane</keyword>
<dbReference type="InterPro" id="IPR012910">
    <property type="entry name" value="Plug_dom"/>
</dbReference>
<dbReference type="AlphaFoldDB" id="A0A4P6P6L5"/>
<evidence type="ECO:0000259" key="5">
    <source>
        <dbReference type="Pfam" id="PF07715"/>
    </source>
</evidence>
<gene>
    <name evidence="7" type="ORF">EMK97_04320</name>
</gene>
<dbReference type="OrthoDB" id="9768147at2"/>
<accession>A0A4P6P6L5</accession>
<evidence type="ECO:0000313" key="8">
    <source>
        <dbReference type="Proteomes" id="UP000290244"/>
    </source>
</evidence>
<dbReference type="KEGG" id="lsd:EMK97_04320"/>
<dbReference type="InterPro" id="IPR037066">
    <property type="entry name" value="Plug_dom_sf"/>
</dbReference>
<evidence type="ECO:0000256" key="2">
    <source>
        <dbReference type="ARBA" id="ARBA00023136"/>
    </source>
</evidence>
<dbReference type="SUPFAM" id="SSF49452">
    <property type="entry name" value="Starch-binding domain-like"/>
    <property type="match status" value="1"/>
</dbReference>
<dbReference type="Gene3D" id="2.40.170.20">
    <property type="entry name" value="TonB-dependent receptor, beta-barrel domain"/>
    <property type="match status" value="1"/>
</dbReference>
<evidence type="ECO:0000313" key="7">
    <source>
        <dbReference type="EMBL" id="QBG35015.1"/>
    </source>
</evidence>
<dbReference type="GO" id="GO:0030246">
    <property type="term" value="F:carbohydrate binding"/>
    <property type="evidence" value="ECO:0007669"/>
    <property type="project" value="InterPro"/>
</dbReference>
<feature type="domain" description="TonB-dependent transporter Oar-like beta-barrel" evidence="6">
    <location>
        <begin position="245"/>
        <end position="309"/>
    </location>
</feature>
<dbReference type="RefSeq" id="WP_130599776.1">
    <property type="nucleotide sequence ID" value="NZ_CP034759.1"/>
</dbReference>
<comment type="subcellular location">
    <subcellularLocation>
        <location evidence="1">Cell outer membrane</location>
    </subcellularLocation>
</comment>
<reference evidence="7 8" key="1">
    <citation type="submission" date="2018-12" db="EMBL/GenBank/DDBJ databases">
        <title>Complete genome of Litorilituus sediminis.</title>
        <authorList>
            <person name="Liu A."/>
            <person name="Rong J."/>
        </authorList>
    </citation>
    <scope>NUCLEOTIDE SEQUENCE [LARGE SCALE GENOMIC DNA]</scope>
    <source>
        <strain evidence="7 8">JCM 17549</strain>
    </source>
</reference>
<dbReference type="Pfam" id="PF13620">
    <property type="entry name" value="CarboxypepD_reg"/>
    <property type="match status" value="1"/>
</dbReference>
<dbReference type="EMBL" id="CP034759">
    <property type="protein sequence ID" value="QBG35015.1"/>
    <property type="molecule type" value="Genomic_DNA"/>
</dbReference>
<dbReference type="Gene3D" id="2.170.130.10">
    <property type="entry name" value="TonB-dependent receptor, plug domain"/>
    <property type="match status" value="1"/>
</dbReference>
<dbReference type="Proteomes" id="UP000290244">
    <property type="component" value="Chromosome"/>
</dbReference>
<evidence type="ECO:0000256" key="1">
    <source>
        <dbReference type="ARBA" id="ARBA00004442"/>
    </source>
</evidence>
<feature type="chain" id="PRO_5020838467" evidence="4">
    <location>
        <begin position="26"/>
        <end position="1043"/>
    </location>
</feature>
<dbReference type="GO" id="GO:0009279">
    <property type="term" value="C:cell outer membrane"/>
    <property type="evidence" value="ECO:0007669"/>
    <property type="project" value="UniProtKB-SubCell"/>
</dbReference>
<dbReference type="Pfam" id="PF07715">
    <property type="entry name" value="Plug"/>
    <property type="match status" value="1"/>
</dbReference>
<dbReference type="InterPro" id="IPR057601">
    <property type="entry name" value="Oar-like_b-barrel"/>
</dbReference>